<keyword evidence="2" id="KW-1133">Transmembrane helix</keyword>
<protein>
    <recommendedName>
        <fullName evidence="5">MARVEL domain-containing protein</fullName>
    </recommendedName>
</protein>
<keyword evidence="2" id="KW-0472">Membrane</keyword>
<keyword evidence="4" id="KW-1185">Reference proteome</keyword>
<proteinExistence type="predicted"/>
<feature type="transmembrane region" description="Helical" evidence="2">
    <location>
        <begin position="82"/>
        <end position="102"/>
    </location>
</feature>
<gene>
    <name evidence="3" type="ORF">QCA50_000210</name>
</gene>
<feature type="transmembrane region" description="Helical" evidence="2">
    <location>
        <begin position="130"/>
        <end position="152"/>
    </location>
</feature>
<dbReference type="Proteomes" id="UP001385951">
    <property type="component" value="Unassembled WGS sequence"/>
</dbReference>
<evidence type="ECO:0000256" key="2">
    <source>
        <dbReference type="SAM" id="Phobius"/>
    </source>
</evidence>
<comment type="caution">
    <text evidence="3">The sequence shown here is derived from an EMBL/GenBank/DDBJ whole genome shotgun (WGS) entry which is preliminary data.</text>
</comment>
<feature type="transmembrane region" description="Helical" evidence="2">
    <location>
        <begin position="12"/>
        <end position="34"/>
    </location>
</feature>
<dbReference type="AlphaFoldDB" id="A0AAW0GZR3"/>
<sequence length="231" mass="25874">MQLLSMHFNLVRTLILSTVSLFSIIILSLSAHWITTTQTKFIIPFYDPFAALALAVSLLSLFTLPIMLLIDRTRKGALTSMIVFELSWLGTLAVLWLATASYTSNIYANSTSVCLSTNNTIRTGCSETRAILAFAHLNWFCLFFYVIVLTVLSLKMHSNGRSVWQMSAKEANFAVDPTPPSGTPGIYEPKDPMPYIPPIQQQRPVFRSQYPPQQRPPSYQPSPSASKYSRT</sequence>
<feature type="region of interest" description="Disordered" evidence="1">
    <location>
        <begin position="175"/>
        <end position="231"/>
    </location>
</feature>
<name>A0AAW0GZR3_9APHY</name>
<organism evidence="3 4">
    <name type="scientific">Cerrena zonata</name>
    <dbReference type="NCBI Taxonomy" id="2478898"/>
    <lineage>
        <taxon>Eukaryota</taxon>
        <taxon>Fungi</taxon>
        <taxon>Dikarya</taxon>
        <taxon>Basidiomycota</taxon>
        <taxon>Agaricomycotina</taxon>
        <taxon>Agaricomycetes</taxon>
        <taxon>Polyporales</taxon>
        <taxon>Cerrenaceae</taxon>
        <taxon>Cerrena</taxon>
    </lineage>
</organism>
<evidence type="ECO:0000313" key="4">
    <source>
        <dbReference type="Proteomes" id="UP001385951"/>
    </source>
</evidence>
<evidence type="ECO:0000256" key="1">
    <source>
        <dbReference type="SAM" id="MobiDB-lite"/>
    </source>
</evidence>
<accession>A0AAW0GZR3</accession>
<dbReference type="EMBL" id="JASBNA010000001">
    <property type="protein sequence ID" value="KAK7695574.1"/>
    <property type="molecule type" value="Genomic_DNA"/>
</dbReference>
<reference evidence="3 4" key="1">
    <citation type="submission" date="2022-09" db="EMBL/GenBank/DDBJ databases">
        <authorList>
            <person name="Palmer J.M."/>
        </authorList>
    </citation>
    <scope>NUCLEOTIDE SEQUENCE [LARGE SCALE GENOMIC DNA]</scope>
    <source>
        <strain evidence="3 4">DSM 7382</strain>
    </source>
</reference>
<evidence type="ECO:0008006" key="5">
    <source>
        <dbReference type="Google" id="ProtNLM"/>
    </source>
</evidence>
<feature type="transmembrane region" description="Helical" evidence="2">
    <location>
        <begin position="49"/>
        <end position="70"/>
    </location>
</feature>
<evidence type="ECO:0000313" key="3">
    <source>
        <dbReference type="EMBL" id="KAK7695574.1"/>
    </source>
</evidence>
<keyword evidence="2" id="KW-0812">Transmembrane</keyword>